<organism evidence="5 6">
    <name type="scientific">Marinithermofilum abyssi</name>
    <dbReference type="NCBI Taxonomy" id="1571185"/>
    <lineage>
        <taxon>Bacteria</taxon>
        <taxon>Bacillati</taxon>
        <taxon>Bacillota</taxon>
        <taxon>Bacilli</taxon>
        <taxon>Bacillales</taxon>
        <taxon>Thermoactinomycetaceae</taxon>
        <taxon>Marinithermofilum</taxon>
    </lineage>
</organism>
<accession>A0A8J2VH34</accession>
<name>A0A8J2VH34_9BACL</name>
<dbReference type="Pfam" id="PF01329">
    <property type="entry name" value="Pterin_4a"/>
    <property type="match status" value="1"/>
</dbReference>
<dbReference type="InterPro" id="IPR036428">
    <property type="entry name" value="PCD_sf"/>
</dbReference>
<dbReference type="EC" id="4.2.1.96" evidence="3"/>
<proteinExistence type="inferred from homology"/>
<comment type="similarity">
    <text evidence="2">Belongs to the pterin-4-alpha-carbinolamine dehydratase family.</text>
</comment>
<evidence type="ECO:0000256" key="2">
    <source>
        <dbReference type="ARBA" id="ARBA00006472"/>
    </source>
</evidence>
<dbReference type="RefSeq" id="WP_188647184.1">
    <property type="nucleotide sequence ID" value="NZ_BMHQ01000004.1"/>
</dbReference>
<dbReference type="GO" id="GO:0008124">
    <property type="term" value="F:4-alpha-hydroxytetrahydrobiopterin dehydratase activity"/>
    <property type="evidence" value="ECO:0007669"/>
    <property type="project" value="UniProtKB-EC"/>
</dbReference>
<dbReference type="Gene3D" id="3.30.1360.20">
    <property type="entry name" value="Transcriptional coactivator/pterin dehydratase"/>
    <property type="match status" value="1"/>
</dbReference>
<evidence type="ECO:0000256" key="3">
    <source>
        <dbReference type="ARBA" id="ARBA00013252"/>
    </source>
</evidence>
<protein>
    <recommendedName>
        <fullName evidence="3">4a-hydroxytetrahydrobiopterin dehydratase</fullName>
        <ecNumber evidence="3">4.2.1.96</ecNumber>
    </recommendedName>
</protein>
<evidence type="ECO:0000256" key="1">
    <source>
        <dbReference type="ARBA" id="ARBA00001554"/>
    </source>
</evidence>
<evidence type="ECO:0000313" key="5">
    <source>
        <dbReference type="EMBL" id="GGE13735.1"/>
    </source>
</evidence>
<keyword evidence="4" id="KW-0456">Lyase</keyword>
<evidence type="ECO:0000256" key="4">
    <source>
        <dbReference type="ARBA" id="ARBA00023239"/>
    </source>
</evidence>
<dbReference type="InterPro" id="IPR001533">
    <property type="entry name" value="Pterin_deHydtase"/>
</dbReference>
<gene>
    <name evidence="5" type="ORF">GCM10011571_14000</name>
</gene>
<reference evidence="5" key="2">
    <citation type="submission" date="2020-09" db="EMBL/GenBank/DDBJ databases">
        <authorList>
            <person name="Sun Q."/>
            <person name="Zhou Y."/>
        </authorList>
    </citation>
    <scope>NUCLEOTIDE SEQUENCE</scope>
    <source>
        <strain evidence="5">CGMCC 1.15179</strain>
    </source>
</reference>
<dbReference type="GO" id="GO:0006729">
    <property type="term" value="P:tetrahydrobiopterin biosynthetic process"/>
    <property type="evidence" value="ECO:0007669"/>
    <property type="project" value="InterPro"/>
</dbReference>
<evidence type="ECO:0000313" key="6">
    <source>
        <dbReference type="Proteomes" id="UP000625210"/>
    </source>
</evidence>
<reference evidence="5" key="1">
    <citation type="journal article" date="2014" name="Int. J. Syst. Evol. Microbiol.">
        <title>Complete genome sequence of Corynebacterium casei LMG S-19264T (=DSM 44701T), isolated from a smear-ripened cheese.</title>
        <authorList>
            <consortium name="US DOE Joint Genome Institute (JGI-PGF)"/>
            <person name="Walter F."/>
            <person name="Albersmeier A."/>
            <person name="Kalinowski J."/>
            <person name="Ruckert C."/>
        </authorList>
    </citation>
    <scope>NUCLEOTIDE SEQUENCE</scope>
    <source>
        <strain evidence="5">CGMCC 1.15179</strain>
    </source>
</reference>
<dbReference type="AlphaFoldDB" id="A0A8J2VH34"/>
<dbReference type="Proteomes" id="UP000625210">
    <property type="component" value="Unassembled WGS sequence"/>
</dbReference>
<dbReference type="PANTHER" id="PTHR12599:SF0">
    <property type="entry name" value="PTERIN-4-ALPHA-CARBINOLAMINE DEHYDRATASE"/>
    <property type="match status" value="1"/>
</dbReference>
<dbReference type="NCBIfam" id="NF002017">
    <property type="entry name" value="PRK00823.1-2"/>
    <property type="match status" value="1"/>
</dbReference>
<dbReference type="CDD" id="cd00488">
    <property type="entry name" value="PCD_DCoH"/>
    <property type="match status" value="1"/>
</dbReference>
<comment type="catalytic activity">
    <reaction evidence="1">
        <text>(4aS,6R)-4a-hydroxy-L-erythro-5,6,7,8-tetrahydrobiopterin = (6R)-L-erythro-6,7-dihydrobiopterin + H2O</text>
        <dbReference type="Rhea" id="RHEA:11920"/>
        <dbReference type="ChEBI" id="CHEBI:15377"/>
        <dbReference type="ChEBI" id="CHEBI:15642"/>
        <dbReference type="ChEBI" id="CHEBI:43120"/>
        <dbReference type="EC" id="4.2.1.96"/>
    </reaction>
</comment>
<comment type="caution">
    <text evidence="5">The sequence shown here is derived from an EMBL/GenBank/DDBJ whole genome shotgun (WGS) entry which is preliminary data.</text>
</comment>
<dbReference type="PANTHER" id="PTHR12599">
    <property type="entry name" value="PTERIN-4-ALPHA-CARBINOLAMINE DEHYDRATASE"/>
    <property type="match status" value="1"/>
</dbReference>
<sequence length="91" mass="10645">MKWKEKQIDQGLKSLTGWVKENQTIVKVFSFPAYMDGIRFVQKVAEEAEKRNHHPDILIEYRKVTLRLTTHDEAGLTEKDFNLASRLDTLV</sequence>
<dbReference type="EMBL" id="BMHQ01000004">
    <property type="protein sequence ID" value="GGE13735.1"/>
    <property type="molecule type" value="Genomic_DNA"/>
</dbReference>
<dbReference type="SUPFAM" id="SSF55248">
    <property type="entry name" value="PCD-like"/>
    <property type="match status" value="1"/>
</dbReference>
<keyword evidence="6" id="KW-1185">Reference proteome</keyword>